<dbReference type="AlphaFoldDB" id="A0A8J5LFR6"/>
<protein>
    <submittedName>
        <fullName evidence="1">Uncharacterized protein</fullName>
    </submittedName>
</protein>
<dbReference type="PANTHER" id="PTHR31482">
    <property type="entry name" value="ESTS AU081301(E20138)"/>
    <property type="match status" value="1"/>
</dbReference>
<evidence type="ECO:0000313" key="2">
    <source>
        <dbReference type="Proteomes" id="UP000734854"/>
    </source>
</evidence>
<gene>
    <name evidence="1" type="ORF">ZIOFF_029005</name>
</gene>
<organism evidence="1 2">
    <name type="scientific">Zingiber officinale</name>
    <name type="common">Ginger</name>
    <name type="synonym">Amomum zingiber</name>
    <dbReference type="NCBI Taxonomy" id="94328"/>
    <lineage>
        <taxon>Eukaryota</taxon>
        <taxon>Viridiplantae</taxon>
        <taxon>Streptophyta</taxon>
        <taxon>Embryophyta</taxon>
        <taxon>Tracheophyta</taxon>
        <taxon>Spermatophyta</taxon>
        <taxon>Magnoliopsida</taxon>
        <taxon>Liliopsida</taxon>
        <taxon>Zingiberales</taxon>
        <taxon>Zingiberaceae</taxon>
        <taxon>Zingiber</taxon>
    </lineage>
</organism>
<dbReference type="Proteomes" id="UP000734854">
    <property type="component" value="Unassembled WGS sequence"/>
</dbReference>
<dbReference type="EMBL" id="JACMSC010000008">
    <property type="protein sequence ID" value="KAG6510958.1"/>
    <property type="molecule type" value="Genomic_DNA"/>
</dbReference>
<sequence length="197" mass="22659">MFCTCCHGHLGSMLSCYDAEVSYDCRTDTFLARYPPHGRRTVVIEGVEWDRLRPPPMDTPAYDLHICNCLNDLQPCDHIEIQWRRNKEFPYADDQVDCANFIFGLLDTVVVQFNQYTPGSRWSRAILNRKDHREEGCDTGGFYGGIRKLKSKDEVQRRPQPASNLSVVVLSVLDARKDSRLVFCVEQIGLQCALFDY</sequence>
<name>A0A8J5LFR6_ZINOF</name>
<reference evidence="1 2" key="1">
    <citation type="submission" date="2020-08" db="EMBL/GenBank/DDBJ databases">
        <title>Plant Genome Project.</title>
        <authorList>
            <person name="Zhang R.-G."/>
        </authorList>
    </citation>
    <scope>NUCLEOTIDE SEQUENCE [LARGE SCALE GENOMIC DNA]</scope>
    <source>
        <tissue evidence="1">Rhizome</tissue>
    </source>
</reference>
<evidence type="ECO:0000313" key="1">
    <source>
        <dbReference type="EMBL" id="KAG6510958.1"/>
    </source>
</evidence>
<dbReference type="PANTHER" id="PTHR31482:SF18">
    <property type="entry name" value="ESTS AU081301(E20138)"/>
    <property type="match status" value="1"/>
</dbReference>
<proteinExistence type="predicted"/>
<accession>A0A8J5LFR6</accession>
<keyword evidence="2" id="KW-1185">Reference proteome</keyword>
<comment type="caution">
    <text evidence="1">The sequence shown here is derived from an EMBL/GenBank/DDBJ whole genome shotgun (WGS) entry which is preliminary data.</text>
</comment>